<dbReference type="PROSITE" id="PS50866">
    <property type="entry name" value="GOLD"/>
    <property type="match status" value="1"/>
</dbReference>
<accession>A0AAV9SF06</accession>
<sequence>MVQKYQSPVRVYKHPFELVMTAYERRFPTCHLIPMFVNSDVVNEETSEDGATHRIERRCALDVDAPRLLKRIAGVDYVYFIQKNTLNRKERTLNIESHNETFSNRVVVHEACCYSVHPENEDWTCFEQTASLDIKSFFGFESTVEKIAMKQYASSINKGKEIIEFYLRELENEGVTHVPRWTCSSICPALPAPNSLSTSPPELPLTSTPAVPASHAADTKDAASQDAKQDSGALQGDSLAEILPGTPEDKLDADYIKRYLGDLTPLQESCLIRLRKWLQETHKGKIPKDEHILRFLRARDFNMDKAREILCQSLTWRKQHQVDYLLETWNPPQVLQDYYTGGWHHHDRDGRPLYILRLGHMDTKGLVRALGEESLLRHVLSINEEGLRRCEENTKVFGQPISCWTCLVDLEGLNMRHLWRPGVKALLRIIEVVEAHYPETLGRLLILRAPRVFPVLWTLVSPFIDENTRKKFLIYAGNDYQGPGGLVDYIDKEIIPDFLGGECMCEVPEGGLVPKSMYRTPEELESEDVRLWTETIYQSASIFKGAPHELLIEIIDAASVITWDFDVCKGDIVFNIYHSKRAPQPPRKDPLGAHGITSPGVNNVQLIDKSWTLGQDYSMVESPLTCKEGESVQGSHITRWPGFYILQWKFHNMPACSATNLPRVDDVLATLQVSSHKCKVMYYTEVLGSEDFRGSMTSLESSHSGFSQLSAATTSSNHSQSSSMISSVNKPFAKMSFQQESSSSSESFDWIEVPTLDPSSPEAQRTVPAPSKAFCSCTCAITDNRYGYVVVRDDPNEPPNFKIKLRPVPTAETPSFSSCACYQNDMNHIWAKVPVPDPNGCKTLKFVFRRVPASNSSTTPLCHCLTKNKHATVTEGKDSKKSKESGMCCPCLCSYCCLCCYTGTQYGNPVSPTQKSNLQVNYSENACCSTSSAFHSFSRQKTAGFAEKAKIASQVGAVFSQTKPVPLSKKQKLQFHLKENSSLSRSTQKTSSLPAQKRIGSQLATYLHPVSKPPTKTPQISINPNENSSFSANNVPQSLSKQKTASVSEKTKTASQVGAALSQTKPIPPPKQKELPFIPKQKSSLSISNGNESSSRQQTSGLPVKCMKVTEFPSHSHPEAKPSTKRQRISINPNENFTFGADIVPQSLSKQKTASFSDKTKTASHGAALSQTKPIPPPKQKELPFIPKEKSFLSISNDDESSSRQQTSGLPVKRMRVTEFPSHSHPAAKPSTKRQRISINPNENSLFGADIVPQSLSKQKTASFSEKTKTASHGAALSQTKPIPPPKQKELPFIPKEKSFLSISNCDESSSRQQTSGLPLKRMKVTEFPSHSNPAAKPSTKRQRISINPNENSLFGADIVPQSLFKQKAASFCEKTKTASHVGAALSQTKPIPPPKQKELPFIPKEKSFLSISNCDESSSRQQTSGLPVKRMKVMEFPSHSHPAAKLSTKRQRISINPNENSLCGADIVPQSLFKQKTASFSEKTKTASQVGAALSQTKPIPPPKHQELTFIPKEKSSLSASDSA</sequence>
<dbReference type="InterPro" id="IPR006797">
    <property type="entry name" value="PRELI/MSF1_dom"/>
</dbReference>
<dbReference type="EMBL" id="JAHHUM010000414">
    <property type="protein sequence ID" value="KAK5619966.1"/>
    <property type="molecule type" value="Genomic_DNA"/>
</dbReference>
<feature type="compositionally biased region" description="Polar residues" evidence="1">
    <location>
        <begin position="1301"/>
        <end position="1317"/>
    </location>
</feature>
<dbReference type="InterPro" id="IPR036598">
    <property type="entry name" value="GOLD_dom_sf"/>
</dbReference>
<dbReference type="Gene3D" id="3.40.525.10">
    <property type="entry name" value="CRAL-TRIO lipid binding domain"/>
    <property type="match status" value="1"/>
</dbReference>
<feature type="compositionally biased region" description="Basic and acidic residues" evidence="1">
    <location>
        <begin position="1287"/>
        <end position="1299"/>
    </location>
</feature>
<dbReference type="SMART" id="SM01100">
    <property type="entry name" value="CRAL_TRIO_N"/>
    <property type="match status" value="1"/>
</dbReference>
<reference evidence="5 6" key="1">
    <citation type="submission" date="2021-06" db="EMBL/GenBank/DDBJ databases">
        <authorList>
            <person name="Palmer J.M."/>
        </authorList>
    </citation>
    <scope>NUCLEOTIDE SEQUENCE [LARGE SCALE GENOMIC DNA]</scope>
    <source>
        <strain evidence="5 6">MEX-2019</strain>
        <tissue evidence="5">Muscle</tissue>
    </source>
</reference>
<feature type="compositionally biased region" description="Polar residues" evidence="1">
    <location>
        <begin position="1480"/>
        <end position="1499"/>
    </location>
</feature>
<feature type="domain" description="CRAL-TRIO" evidence="2">
    <location>
        <begin position="331"/>
        <end position="507"/>
    </location>
</feature>
<dbReference type="InterPro" id="IPR001251">
    <property type="entry name" value="CRAL-TRIO_dom"/>
</dbReference>
<dbReference type="SUPFAM" id="SSF52087">
    <property type="entry name" value="CRAL/TRIO domain"/>
    <property type="match status" value="1"/>
</dbReference>
<evidence type="ECO:0000313" key="6">
    <source>
        <dbReference type="Proteomes" id="UP001311232"/>
    </source>
</evidence>
<dbReference type="InterPro" id="IPR009038">
    <property type="entry name" value="GOLD_dom"/>
</dbReference>
<feature type="region of interest" description="Disordered" evidence="1">
    <location>
        <begin position="1480"/>
        <end position="1525"/>
    </location>
</feature>
<dbReference type="FunFam" id="3.40.525.10:FF:000006">
    <property type="entry name" value="SEC14-like lipid binding 1"/>
    <property type="match status" value="1"/>
</dbReference>
<feature type="compositionally biased region" description="Low complexity" evidence="1">
    <location>
        <begin position="1083"/>
        <end position="1095"/>
    </location>
</feature>
<dbReference type="SUPFAM" id="SSF101576">
    <property type="entry name" value="Supernatant protein factor (SPF), C-terminal domain"/>
    <property type="match status" value="1"/>
</dbReference>
<dbReference type="GO" id="GO:0039552">
    <property type="term" value="F:RIG-I binding"/>
    <property type="evidence" value="ECO:0007669"/>
    <property type="project" value="TreeGrafter"/>
</dbReference>
<dbReference type="SUPFAM" id="SSF46938">
    <property type="entry name" value="CRAL/TRIO N-terminal domain"/>
    <property type="match status" value="1"/>
</dbReference>
<dbReference type="InterPro" id="IPR036865">
    <property type="entry name" value="CRAL-TRIO_dom_sf"/>
</dbReference>
<feature type="region of interest" description="Disordered" evidence="1">
    <location>
        <begin position="197"/>
        <end position="237"/>
    </location>
</feature>
<dbReference type="PROSITE" id="PS50904">
    <property type="entry name" value="PRELI_MSF1"/>
    <property type="match status" value="1"/>
</dbReference>
<evidence type="ECO:0008006" key="7">
    <source>
        <dbReference type="Google" id="ProtNLM"/>
    </source>
</evidence>
<dbReference type="InterPro" id="IPR036273">
    <property type="entry name" value="CRAL/TRIO_N_dom_sf"/>
</dbReference>
<evidence type="ECO:0000259" key="2">
    <source>
        <dbReference type="PROSITE" id="PS50191"/>
    </source>
</evidence>
<dbReference type="GO" id="GO:0039536">
    <property type="term" value="P:negative regulation of RIG-I signaling pathway"/>
    <property type="evidence" value="ECO:0007669"/>
    <property type="project" value="TreeGrafter"/>
</dbReference>
<dbReference type="PANTHER" id="PTHR23324">
    <property type="entry name" value="SEC14 RELATED PROTEIN"/>
    <property type="match status" value="1"/>
</dbReference>
<feature type="compositionally biased region" description="Basic and acidic residues" evidence="1">
    <location>
        <begin position="1179"/>
        <end position="1191"/>
    </location>
</feature>
<dbReference type="CDD" id="cd00170">
    <property type="entry name" value="SEC14"/>
    <property type="match status" value="1"/>
</dbReference>
<evidence type="ECO:0000259" key="4">
    <source>
        <dbReference type="PROSITE" id="PS50904"/>
    </source>
</evidence>
<dbReference type="Pfam" id="PF03765">
    <property type="entry name" value="CRAL_TRIO_N"/>
    <property type="match status" value="1"/>
</dbReference>
<evidence type="ECO:0000259" key="3">
    <source>
        <dbReference type="PROSITE" id="PS50866"/>
    </source>
</evidence>
<proteinExistence type="predicted"/>
<gene>
    <name evidence="5" type="ORF">CRENBAI_004225</name>
</gene>
<feature type="compositionally biased region" description="Basic and acidic residues" evidence="1">
    <location>
        <begin position="217"/>
        <end position="229"/>
    </location>
</feature>
<feature type="region of interest" description="Disordered" evidence="1">
    <location>
        <begin position="1151"/>
        <end position="1344"/>
    </location>
</feature>
<protein>
    <recommendedName>
        <fullName evidence="7">SEC14-like protein 1</fullName>
    </recommendedName>
</protein>
<dbReference type="Gene3D" id="2.60.120.680">
    <property type="entry name" value="GOLD domain"/>
    <property type="match status" value="1"/>
</dbReference>
<feature type="domain" description="GOLD" evidence="3">
    <location>
        <begin position="533"/>
        <end position="686"/>
    </location>
</feature>
<feature type="region of interest" description="Disordered" evidence="1">
    <location>
        <begin position="1007"/>
        <end position="1102"/>
    </location>
</feature>
<dbReference type="Pfam" id="PF00650">
    <property type="entry name" value="CRAL_TRIO"/>
    <property type="match status" value="1"/>
</dbReference>
<dbReference type="PANTHER" id="PTHR23324:SF51">
    <property type="entry name" value="SEC14-LIKE PROTEIN 1"/>
    <property type="match status" value="1"/>
</dbReference>
<comment type="caution">
    <text evidence="5">The sequence shown here is derived from an EMBL/GenBank/DDBJ whole genome shotgun (WGS) entry which is preliminary data.</text>
</comment>
<dbReference type="PROSITE" id="PS50191">
    <property type="entry name" value="CRAL_TRIO"/>
    <property type="match status" value="1"/>
</dbReference>
<dbReference type="Proteomes" id="UP001311232">
    <property type="component" value="Unassembled WGS sequence"/>
</dbReference>
<dbReference type="InterPro" id="IPR051064">
    <property type="entry name" value="SEC14/CRAL-TRIO_domain"/>
</dbReference>
<dbReference type="InterPro" id="IPR011074">
    <property type="entry name" value="CRAL/TRIO_N_dom"/>
</dbReference>
<evidence type="ECO:0000256" key="1">
    <source>
        <dbReference type="SAM" id="MobiDB-lite"/>
    </source>
</evidence>
<feature type="compositionally biased region" description="Low complexity" evidence="1">
    <location>
        <begin position="197"/>
        <end position="209"/>
    </location>
</feature>
<dbReference type="SMART" id="SM00516">
    <property type="entry name" value="SEC14"/>
    <property type="match status" value="1"/>
</dbReference>
<dbReference type="Pfam" id="PF04707">
    <property type="entry name" value="PRELI"/>
    <property type="match status" value="1"/>
</dbReference>
<feature type="domain" description="PRELI/MSF1" evidence="4">
    <location>
        <begin position="3"/>
        <end position="175"/>
    </location>
</feature>
<evidence type="ECO:0000313" key="5">
    <source>
        <dbReference type="EMBL" id="KAK5619966.1"/>
    </source>
</evidence>
<organism evidence="5 6">
    <name type="scientific">Crenichthys baileyi</name>
    <name type="common">White River springfish</name>
    <dbReference type="NCBI Taxonomy" id="28760"/>
    <lineage>
        <taxon>Eukaryota</taxon>
        <taxon>Metazoa</taxon>
        <taxon>Chordata</taxon>
        <taxon>Craniata</taxon>
        <taxon>Vertebrata</taxon>
        <taxon>Euteleostomi</taxon>
        <taxon>Actinopterygii</taxon>
        <taxon>Neopterygii</taxon>
        <taxon>Teleostei</taxon>
        <taxon>Neoteleostei</taxon>
        <taxon>Acanthomorphata</taxon>
        <taxon>Ovalentaria</taxon>
        <taxon>Atherinomorphae</taxon>
        <taxon>Cyprinodontiformes</taxon>
        <taxon>Goodeidae</taxon>
        <taxon>Crenichthys</taxon>
    </lineage>
</organism>
<feature type="compositionally biased region" description="Polar residues" evidence="1">
    <location>
        <begin position="1017"/>
        <end position="1065"/>
    </location>
</feature>
<dbReference type="GO" id="GO:0005829">
    <property type="term" value="C:cytosol"/>
    <property type="evidence" value="ECO:0007669"/>
    <property type="project" value="TreeGrafter"/>
</dbReference>
<feature type="compositionally biased region" description="Polar residues" evidence="1">
    <location>
        <begin position="1254"/>
        <end position="1265"/>
    </location>
</feature>
<name>A0AAV9SF06_9TELE</name>
<feature type="compositionally biased region" description="Basic and acidic residues" evidence="1">
    <location>
        <begin position="1505"/>
        <end position="1517"/>
    </location>
</feature>
<keyword evidence="6" id="KW-1185">Reference proteome</keyword>